<dbReference type="PATRIC" id="fig|29557.3.peg.581"/>
<organism evidence="1 2">
    <name type="scientific">Mycoplasmopsis gallinarum</name>
    <dbReference type="NCBI Taxonomy" id="29557"/>
    <lineage>
        <taxon>Bacteria</taxon>
        <taxon>Bacillati</taxon>
        <taxon>Mycoplasmatota</taxon>
        <taxon>Mycoplasmoidales</taxon>
        <taxon>Metamycoplasmataceae</taxon>
        <taxon>Mycoplasmopsis</taxon>
    </lineage>
</organism>
<dbReference type="AlphaFoldDB" id="A0A168R7Q7"/>
<reference evidence="1 2" key="1">
    <citation type="submission" date="2016-03" db="EMBL/GenBank/DDBJ databases">
        <title>Genome sequence of Mycoplasma gallinarum strain Mgn_IPT.</title>
        <authorList>
            <person name="Yacoub E."/>
            <person name="Sirand-Pugnet P."/>
            <person name="Barre A."/>
            <person name="Maurier F."/>
            <person name="Blanchard A."/>
            <person name="Ben Abdelmoumen B.M."/>
        </authorList>
    </citation>
    <scope>NUCLEOTIDE SEQUENCE [LARGE SCALE GENOMIC DNA]</scope>
    <source>
        <strain evidence="1 2">Mgn_IPT</strain>
    </source>
</reference>
<keyword evidence="2" id="KW-1185">Reference proteome</keyword>
<dbReference type="RefSeq" id="WP_063626335.1">
    <property type="nucleotide sequence ID" value="NZ_LVLH01000048.1"/>
</dbReference>
<protein>
    <submittedName>
        <fullName evidence="1">Uncharacterized protein</fullName>
    </submittedName>
</protein>
<dbReference type="Proteomes" id="UP000076983">
    <property type="component" value="Unassembled WGS sequence"/>
</dbReference>
<accession>A0A168R7Q7</accession>
<proteinExistence type="predicted"/>
<sequence length="308" mass="36419">MKLKNTERYIFVEFKNVFYDSKTKLINLKNVADYTKLAFSNKINLILIIESNLSEIEWRIIQLINPTYIINKKENQVYSPSGQTLPFNWMLEEYNEFLLKEIYLKFPSCNLIIFSNLINNKSVVITDKYETLKWKPNKSNSLQLMTVEEWSNDPASKKPYSLIILEFPNDTKQINEVLQILKTKDDLKFQIKPLPNEVNKVNILIYNNPDNLTNFYNNLIAFEKVDANLTMSIALTKDILPVFNLTKYSYAFANTKKEILDKAHYFVSDSTQNGLKEAVEDFIFRSKWDYERNAKENKYTIQKLRKKY</sequence>
<dbReference type="STRING" id="29557.MGALLINA_05740"/>
<evidence type="ECO:0000313" key="2">
    <source>
        <dbReference type="Proteomes" id="UP000076983"/>
    </source>
</evidence>
<comment type="caution">
    <text evidence="1">The sequence shown here is derived from an EMBL/GenBank/DDBJ whole genome shotgun (WGS) entry which is preliminary data.</text>
</comment>
<name>A0A168R7Q7_9BACT</name>
<evidence type="ECO:0000313" key="1">
    <source>
        <dbReference type="EMBL" id="OAB48687.1"/>
    </source>
</evidence>
<dbReference type="EMBL" id="LVLH01000048">
    <property type="protein sequence ID" value="OAB48687.1"/>
    <property type="molecule type" value="Genomic_DNA"/>
</dbReference>
<gene>
    <name evidence="1" type="ORF">MGALLINA_05740</name>
</gene>